<gene>
    <name evidence="9" type="ORF">UFOPK2802_00832</name>
</gene>
<keyword evidence="2" id="KW-1003">Cell membrane</keyword>
<dbReference type="GO" id="GO:0015648">
    <property type="term" value="F:lipid-linked peptidoglycan transporter activity"/>
    <property type="evidence" value="ECO:0007669"/>
    <property type="project" value="TreeGrafter"/>
</dbReference>
<evidence type="ECO:0000256" key="4">
    <source>
        <dbReference type="ARBA" id="ARBA00022960"/>
    </source>
</evidence>
<sequence length="531" mass="57622">MSDDALLIRSSSLMALGTIFSRATGLVRNLLLVALLGTALLGDVYNVANTMPNILYNLLIGGALTAVFVPQIIRASRENDRGSAYISRLFTATSSGLLLIVVVATLLAPVLVHLYAPSFSGRSFDITVAFMRYCLPQIFFLGIFALLGQIANARGVFGPMMWAPILNNLIAIALFTYFLTSVSDLSFTRITDSQIRTLGLGTTLGIVAQALILIPVLKRSEVSLRLRFDWRDAGLGKSLRLASWTFLFVLISQIGYLITVNLATRTSVTALAEGVTYGVGYTPYSNAYLILLLPHSIITISVVTALLPKLSEMAIDKRLVELREQIVKAIKLVGIITVPSAFFFLFFGPLIAEVLFFGISNDDARFVGKVLAAFGLAAIPLSLNLIAIRGLNAFENTKSQVISNLLINGISIALSLVAFFVLPTKWITVGLAGAFTLSYWFGSALTFRLLARHSGVIPKSDYQKLYSLLSLVSLIIFIPLRLIVNADLIPGGNIVSLLVVIGIADLAFLGLAKLFKIEEVAQTVKLILRRK</sequence>
<keyword evidence="4" id="KW-0133">Cell shape</keyword>
<keyword evidence="7 8" id="KW-0472">Membrane</keyword>
<name>A0A6J6TEG9_9ZZZZ</name>
<dbReference type="CDD" id="cd13123">
    <property type="entry name" value="MATE_MurJ_like"/>
    <property type="match status" value="1"/>
</dbReference>
<keyword evidence="5" id="KW-0573">Peptidoglycan synthesis</keyword>
<feature type="transmembrane region" description="Helical" evidence="8">
    <location>
        <begin position="54"/>
        <end position="73"/>
    </location>
</feature>
<feature type="transmembrane region" description="Helical" evidence="8">
    <location>
        <begin position="329"/>
        <end position="351"/>
    </location>
</feature>
<dbReference type="Pfam" id="PF03023">
    <property type="entry name" value="MurJ"/>
    <property type="match status" value="1"/>
</dbReference>
<feature type="transmembrane region" description="Helical" evidence="8">
    <location>
        <begin position="160"/>
        <end position="178"/>
    </location>
</feature>
<feature type="transmembrane region" description="Helical" evidence="8">
    <location>
        <begin position="30"/>
        <end position="48"/>
    </location>
</feature>
<keyword evidence="6 8" id="KW-1133">Transmembrane helix</keyword>
<feature type="transmembrane region" description="Helical" evidence="8">
    <location>
        <begin position="371"/>
        <end position="389"/>
    </location>
</feature>
<feature type="transmembrane region" description="Helical" evidence="8">
    <location>
        <begin position="130"/>
        <end position="148"/>
    </location>
</feature>
<proteinExistence type="predicted"/>
<dbReference type="GO" id="GO:0009252">
    <property type="term" value="P:peptidoglycan biosynthetic process"/>
    <property type="evidence" value="ECO:0007669"/>
    <property type="project" value="UniProtKB-KW"/>
</dbReference>
<dbReference type="AlphaFoldDB" id="A0A6J6TEG9"/>
<evidence type="ECO:0000256" key="7">
    <source>
        <dbReference type="ARBA" id="ARBA00023136"/>
    </source>
</evidence>
<evidence type="ECO:0000256" key="8">
    <source>
        <dbReference type="SAM" id="Phobius"/>
    </source>
</evidence>
<feature type="transmembrane region" description="Helical" evidence="8">
    <location>
        <begin position="238"/>
        <end position="258"/>
    </location>
</feature>
<dbReference type="PANTHER" id="PTHR47019:SF1">
    <property type="entry name" value="LIPID II FLIPPASE MURJ"/>
    <property type="match status" value="1"/>
</dbReference>
<feature type="transmembrane region" description="Helical" evidence="8">
    <location>
        <begin position="401"/>
        <end position="421"/>
    </location>
</feature>
<dbReference type="InterPro" id="IPR004268">
    <property type="entry name" value="MurJ"/>
</dbReference>
<feature type="transmembrane region" description="Helical" evidence="8">
    <location>
        <begin position="85"/>
        <end position="110"/>
    </location>
</feature>
<feature type="transmembrane region" description="Helical" evidence="8">
    <location>
        <begin position="427"/>
        <end position="451"/>
    </location>
</feature>
<accession>A0A6J6TEG9</accession>
<dbReference type="GO" id="GO:0008360">
    <property type="term" value="P:regulation of cell shape"/>
    <property type="evidence" value="ECO:0007669"/>
    <property type="project" value="UniProtKB-KW"/>
</dbReference>
<dbReference type="PRINTS" id="PR01806">
    <property type="entry name" value="VIRFACTRMVIN"/>
</dbReference>
<protein>
    <submittedName>
        <fullName evidence="9">Unannotated protein</fullName>
    </submittedName>
</protein>
<evidence type="ECO:0000256" key="1">
    <source>
        <dbReference type="ARBA" id="ARBA00004651"/>
    </source>
</evidence>
<evidence type="ECO:0000256" key="2">
    <source>
        <dbReference type="ARBA" id="ARBA00022475"/>
    </source>
</evidence>
<feature type="transmembrane region" description="Helical" evidence="8">
    <location>
        <begin position="463"/>
        <end position="482"/>
    </location>
</feature>
<dbReference type="GO" id="GO:0005886">
    <property type="term" value="C:plasma membrane"/>
    <property type="evidence" value="ECO:0007669"/>
    <property type="project" value="UniProtKB-SubCell"/>
</dbReference>
<reference evidence="9" key="1">
    <citation type="submission" date="2020-05" db="EMBL/GenBank/DDBJ databases">
        <authorList>
            <person name="Chiriac C."/>
            <person name="Salcher M."/>
            <person name="Ghai R."/>
            <person name="Kavagutti S V."/>
        </authorList>
    </citation>
    <scope>NUCLEOTIDE SEQUENCE</scope>
</reference>
<evidence type="ECO:0000256" key="6">
    <source>
        <dbReference type="ARBA" id="ARBA00022989"/>
    </source>
</evidence>
<dbReference type="NCBIfam" id="TIGR01695">
    <property type="entry name" value="murJ_mviN"/>
    <property type="match status" value="1"/>
</dbReference>
<evidence type="ECO:0000256" key="5">
    <source>
        <dbReference type="ARBA" id="ARBA00022984"/>
    </source>
</evidence>
<dbReference type="InterPro" id="IPR051050">
    <property type="entry name" value="Lipid_II_flippase_MurJ/MviN"/>
</dbReference>
<evidence type="ECO:0000313" key="9">
    <source>
        <dbReference type="EMBL" id="CAB4745831.1"/>
    </source>
</evidence>
<dbReference type="PANTHER" id="PTHR47019">
    <property type="entry name" value="LIPID II FLIPPASE MURJ"/>
    <property type="match status" value="1"/>
</dbReference>
<comment type="subcellular location">
    <subcellularLocation>
        <location evidence="1">Cell membrane</location>
        <topology evidence="1">Multi-pass membrane protein</topology>
    </subcellularLocation>
</comment>
<keyword evidence="3 8" id="KW-0812">Transmembrane</keyword>
<dbReference type="EMBL" id="CAEZYX010000098">
    <property type="protein sequence ID" value="CAB4745831.1"/>
    <property type="molecule type" value="Genomic_DNA"/>
</dbReference>
<organism evidence="9">
    <name type="scientific">freshwater metagenome</name>
    <dbReference type="NCBI Taxonomy" id="449393"/>
    <lineage>
        <taxon>unclassified sequences</taxon>
        <taxon>metagenomes</taxon>
        <taxon>ecological metagenomes</taxon>
    </lineage>
</organism>
<dbReference type="GO" id="GO:0034204">
    <property type="term" value="P:lipid translocation"/>
    <property type="evidence" value="ECO:0007669"/>
    <property type="project" value="TreeGrafter"/>
</dbReference>
<feature type="transmembrane region" description="Helical" evidence="8">
    <location>
        <begin position="287"/>
        <end position="308"/>
    </location>
</feature>
<feature type="transmembrane region" description="Helical" evidence="8">
    <location>
        <begin position="494"/>
        <end position="515"/>
    </location>
</feature>
<evidence type="ECO:0000256" key="3">
    <source>
        <dbReference type="ARBA" id="ARBA00022692"/>
    </source>
</evidence>
<feature type="transmembrane region" description="Helical" evidence="8">
    <location>
        <begin position="198"/>
        <end position="217"/>
    </location>
</feature>